<dbReference type="OrthoDB" id="10352129at2759"/>
<feature type="compositionally biased region" description="Acidic residues" evidence="1">
    <location>
        <begin position="96"/>
        <end position="105"/>
    </location>
</feature>
<evidence type="ECO:0000313" key="2">
    <source>
        <dbReference type="EMBL" id="CDJ40551.1"/>
    </source>
</evidence>
<feature type="region of interest" description="Disordered" evidence="1">
    <location>
        <begin position="90"/>
        <end position="164"/>
    </location>
</feature>
<feature type="compositionally biased region" description="Low complexity" evidence="1">
    <location>
        <begin position="130"/>
        <end position="149"/>
    </location>
</feature>
<sequence>MSDVPRDSQQTVRKPKGNNCTTDKIKAKAFPEPYRELLFCRCAPRPNCAQGYWNGQHLETSGSGSPTFVVEALSDEKSLSACIPFNELHLSADHGDDSDDTDETEFGVSSQPHMPDPSGGMPDRERFAEAGEPLQLPEAEEPLQLPEAESGAFFDQPSLQKPML</sequence>
<dbReference type="VEuPathDB" id="ToxoDB:ETH_00019940"/>
<dbReference type="GeneID" id="25253116"/>
<protein>
    <submittedName>
        <fullName evidence="2">Uncharacterized protein</fullName>
    </submittedName>
</protein>
<reference evidence="2" key="2">
    <citation type="submission" date="2013-10" db="EMBL/GenBank/DDBJ databases">
        <authorList>
            <person name="Aslett M."/>
        </authorList>
    </citation>
    <scope>NUCLEOTIDE SEQUENCE [LARGE SCALE GENOMIC DNA]</scope>
    <source>
        <strain evidence="2">Houghton</strain>
    </source>
</reference>
<dbReference type="EMBL" id="HG675163">
    <property type="protein sequence ID" value="CDJ40551.1"/>
    <property type="molecule type" value="Genomic_DNA"/>
</dbReference>
<reference evidence="2" key="1">
    <citation type="submission" date="2013-10" db="EMBL/GenBank/DDBJ databases">
        <title>Genomic analysis of the causative agents of coccidiosis in chickens.</title>
        <authorList>
            <person name="Reid A.J."/>
            <person name="Blake D."/>
            <person name="Billington K."/>
            <person name="Browne H."/>
            <person name="Dunn M."/>
            <person name="Hung S."/>
            <person name="Kawahara F."/>
            <person name="Miranda-Saavedra D."/>
            <person name="Mourier T."/>
            <person name="Nagra H."/>
            <person name="Otto T.D."/>
            <person name="Rawlings N."/>
            <person name="Sanchez A."/>
            <person name="Sanders M."/>
            <person name="Subramaniam C."/>
            <person name="Tay Y."/>
            <person name="Dear P."/>
            <person name="Doerig C."/>
            <person name="Gruber A."/>
            <person name="Parkinson J."/>
            <person name="Shirley M."/>
            <person name="Wan K.L."/>
            <person name="Berriman M."/>
            <person name="Tomley F."/>
            <person name="Pain A."/>
        </authorList>
    </citation>
    <scope>NUCLEOTIDE SEQUENCE [LARGE SCALE GENOMIC DNA]</scope>
    <source>
        <strain evidence="2">Houghton</strain>
    </source>
</reference>
<gene>
    <name evidence="2" type="ORF">ETH_00019940</name>
</gene>
<keyword evidence="3" id="KW-1185">Reference proteome</keyword>
<organism evidence="2 3">
    <name type="scientific">Eimeria tenella</name>
    <name type="common">Coccidian parasite</name>
    <dbReference type="NCBI Taxonomy" id="5802"/>
    <lineage>
        <taxon>Eukaryota</taxon>
        <taxon>Sar</taxon>
        <taxon>Alveolata</taxon>
        <taxon>Apicomplexa</taxon>
        <taxon>Conoidasida</taxon>
        <taxon>Coccidia</taxon>
        <taxon>Eucoccidiorida</taxon>
        <taxon>Eimeriorina</taxon>
        <taxon>Eimeriidae</taxon>
        <taxon>Eimeria</taxon>
    </lineage>
</organism>
<dbReference type="Proteomes" id="UP000030747">
    <property type="component" value="Unassembled WGS sequence"/>
</dbReference>
<feature type="region of interest" description="Disordered" evidence="1">
    <location>
        <begin position="1"/>
        <end position="23"/>
    </location>
</feature>
<dbReference type="AlphaFoldDB" id="U6KRF4"/>
<feature type="compositionally biased region" description="Polar residues" evidence="1">
    <location>
        <begin position="7"/>
        <end position="22"/>
    </location>
</feature>
<accession>U6KRF4</accession>
<evidence type="ECO:0000256" key="1">
    <source>
        <dbReference type="SAM" id="MobiDB-lite"/>
    </source>
</evidence>
<name>U6KRF4_EIMTE</name>
<proteinExistence type="predicted"/>
<dbReference type="RefSeq" id="XP_013231301.1">
    <property type="nucleotide sequence ID" value="XM_013375847.1"/>
</dbReference>
<evidence type="ECO:0000313" key="3">
    <source>
        <dbReference type="Proteomes" id="UP000030747"/>
    </source>
</evidence>